<dbReference type="PANTHER" id="PTHR37296">
    <property type="entry name" value="CONSERVED VIRULENCE FACTOR B"/>
    <property type="match status" value="1"/>
</dbReference>
<dbReference type="InterPro" id="IPR039566">
    <property type="entry name" value="CvfB_S1_st"/>
</dbReference>
<dbReference type="RefSeq" id="WP_099152659.1">
    <property type="nucleotide sequence ID" value="NZ_PDUD01000028.1"/>
</dbReference>
<organism evidence="4 5">
    <name type="scientific">Flavilitoribacter nigricans (strain ATCC 23147 / DSM 23189 / NBRC 102662 / NCIMB 1420 / SS-2)</name>
    <name type="common">Lewinella nigricans</name>
    <dbReference type="NCBI Taxonomy" id="1122177"/>
    <lineage>
        <taxon>Bacteria</taxon>
        <taxon>Pseudomonadati</taxon>
        <taxon>Bacteroidota</taxon>
        <taxon>Saprospiria</taxon>
        <taxon>Saprospirales</taxon>
        <taxon>Lewinellaceae</taxon>
        <taxon>Flavilitoribacter</taxon>
    </lineage>
</organism>
<evidence type="ECO:0000259" key="3">
    <source>
        <dbReference type="Pfam" id="PF17783"/>
    </source>
</evidence>
<name>A0A2D0N6E0_FLAN2</name>
<gene>
    <name evidence="4" type="ORF">CRP01_24045</name>
</gene>
<comment type="similarity">
    <text evidence="1">Belongs to the CvfB family.</text>
</comment>
<dbReference type="InterPro" id="IPR014464">
    <property type="entry name" value="CvfB_fam"/>
</dbReference>
<proteinExistence type="inferred from homology"/>
<protein>
    <submittedName>
        <fullName evidence="4">GntR family transcriptional regulator</fullName>
    </submittedName>
</protein>
<dbReference type="InterPro" id="IPR036388">
    <property type="entry name" value="WH-like_DNA-bd_sf"/>
</dbReference>
<dbReference type="Gene3D" id="2.40.50.140">
    <property type="entry name" value="Nucleic acid-binding proteins"/>
    <property type="match status" value="1"/>
</dbReference>
<feature type="domain" description="Conserved virulence factor B-like winged helix" evidence="3">
    <location>
        <begin position="219"/>
        <end position="276"/>
    </location>
</feature>
<dbReference type="Proteomes" id="UP000223913">
    <property type="component" value="Unassembled WGS sequence"/>
</dbReference>
<dbReference type="OrthoDB" id="9801597at2"/>
<evidence type="ECO:0000313" key="4">
    <source>
        <dbReference type="EMBL" id="PHN03946.1"/>
    </source>
</evidence>
<dbReference type="InterPro" id="IPR040764">
    <property type="entry name" value="CvfB_WH"/>
</dbReference>
<sequence length="278" mass="32167">MMQVGRFNKLNFSRSTRHGIYLQDEEGKEVLLPNSEVPEDFSEEDPIEVFIYTDSEDRLIATTLQPKAIRDEFAYMQVVEVSAVGAFLDWGLRGKDLLVPFSEQRRKMQKDNWYLVFVYLDELTNRLVASSKINRFFEHQHLDVQTGDEVELLVGKETDLGFNVVVNNKYRGLIYHNEIFRPVRSGFRIRGFVHQIREDGKLDIRLSAPGFAKVEPNAQKILTYLENQGGFLDLTDKSDPESIKRKLAMSKKTFKKAVGVLYKQRLIRLEPGGIFLNK</sequence>
<evidence type="ECO:0000259" key="2">
    <source>
        <dbReference type="Pfam" id="PF13509"/>
    </source>
</evidence>
<dbReference type="InterPro" id="IPR012340">
    <property type="entry name" value="NA-bd_OB-fold"/>
</dbReference>
<feature type="domain" description="Conserved virulence factor B first S1" evidence="2">
    <location>
        <begin position="4"/>
        <end position="63"/>
    </location>
</feature>
<dbReference type="AlphaFoldDB" id="A0A2D0N6E0"/>
<dbReference type="Pfam" id="PF17783">
    <property type="entry name" value="WHD_CvfB"/>
    <property type="match status" value="1"/>
</dbReference>
<reference evidence="4 5" key="1">
    <citation type="submission" date="2017-10" db="EMBL/GenBank/DDBJ databases">
        <title>The draft genome sequence of Lewinella nigricans NBRC 102662.</title>
        <authorList>
            <person name="Wang K."/>
        </authorList>
    </citation>
    <scope>NUCLEOTIDE SEQUENCE [LARGE SCALE GENOMIC DNA]</scope>
    <source>
        <strain evidence="4 5">NBRC 102662</strain>
    </source>
</reference>
<dbReference type="PIRSF" id="PIRSF012524">
    <property type="entry name" value="YitL_S1"/>
    <property type="match status" value="1"/>
</dbReference>
<keyword evidence="5" id="KW-1185">Reference proteome</keyword>
<evidence type="ECO:0000313" key="5">
    <source>
        <dbReference type="Proteomes" id="UP000223913"/>
    </source>
</evidence>
<accession>A0A2D0N6E0</accession>
<comment type="caution">
    <text evidence="4">The sequence shown here is derived from an EMBL/GenBank/DDBJ whole genome shotgun (WGS) entry which is preliminary data.</text>
</comment>
<dbReference type="EMBL" id="PDUD01000028">
    <property type="protein sequence ID" value="PHN03946.1"/>
    <property type="molecule type" value="Genomic_DNA"/>
</dbReference>
<evidence type="ECO:0000256" key="1">
    <source>
        <dbReference type="PIRNR" id="PIRNR012524"/>
    </source>
</evidence>
<dbReference type="PANTHER" id="PTHR37296:SF1">
    <property type="entry name" value="CONSERVED VIRULENCE FACTOR B"/>
    <property type="match status" value="1"/>
</dbReference>
<dbReference type="Gene3D" id="1.10.10.10">
    <property type="entry name" value="Winged helix-like DNA-binding domain superfamily/Winged helix DNA-binding domain"/>
    <property type="match status" value="1"/>
</dbReference>
<dbReference type="Pfam" id="PF13509">
    <property type="entry name" value="S1_2"/>
    <property type="match status" value="1"/>
</dbReference>